<dbReference type="Proteomes" id="UP000243006">
    <property type="component" value="Unassembled WGS sequence"/>
</dbReference>
<sequence>MDAKFEIFGFPVSYFYHVLKFFIFLERIEKSQRCNGKVQLVSQCNRIYEQTK</sequence>
<name>A0A1Y3ECG3_9BILA</name>
<gene>
    <name evidence="1" type="ORF">D917_03009</name>
</gene>
<dbReference type="EMBL" id="LVZM01017543">
    <property type="protein sequence ID" value="OUC42370.1"/>
    <property type="molecule type" value="Genomic_DNA"/>
</dbReference>
<dbReference type="AlphaFoldDB" id="A0A1Y3ECG3"/>
<proteinExistence type="predicted"/>
<evidence type="ECO:0000313" key="1">
    <source>
        <dbReference type="EMBL" id="OUC42370.1"/>
    </source>
</evidence>
<accession>A0A1Y3ECG3</accession>
<reference evidence="1 2" key="1">
    <citation type="submission" date="2015-04" db="EMBL/GenBank/DDBJ databases">
        <title>Draft genome of the roundworm Trichinella nativa.</title>
        <authorList>
            <person name="Mitreva M."/>
        </authorList>
    </citation>
    <scope>NUCLEOTIDE SEQUENCE [LARGE SCALE GENOMIC DNA]</scope>
    <source>
        <strain evidence="1 2">ISS45</strain>
    </source>
</reference>
<evidence type="ECO:0000313" key="2">
    <source>
        <dbReference type="Proteomes" id="UP000243006"/>
    </source>
</evidence>
<organism evidence="1 2">
    <name type="scientific">Trichinella nativa</name>
    <dbReference type="NCBI Taxonomy" id="6335"/>
    <lineage>
        <taxon>Eukaryota</taxon>
        <taxon>Metazoa</taxon>
        <taxon>Ecdysozoa</taxon>
        <taxon>Nematoda</taxon>
        <taxon>Enoplea</taxon>
        <taxon>Dorylaimia</taxon>
        <taxon>Trichinellida</taxon>
        <taxon>Trichinellidae</taxon>
        <taxon>Trichinella</taxon>
    </lineage>
</organism>
<comment type="caution">
    <text evidence="1">The sequence shown here is derived from an EMBL/GenBank/DDBJ whole genome shotgun (WGS) entry which is preliminary data.</text>
</comment>
<protein>
    <submittedName>
        <fullName evidence="1">Uncharacterized protein</fullName>
    </submittedName>
</protein>